<name>A0ABZ2YCM8_9BACT</name>
<keyword evidence="1" id="KW-0472">Membrane</keyword>
<evidence type="ECO:0000256" key="1">
    <source>
        <dbReference type="SAM" id="Phobius"/>
    </source>
</evidence>
<organism evidence="2 3">
    <name type="scientific">Thermatribacter velox</name>
    <dbReference type="NCBI Taxonomy" id="3039681"/>
    <lineage>
        <taxon>Bacteria</taxon>
        <taxon>Pseudomonadati</taxon>
        <taxon>Atribacterota</taxon>
        <taxon>Atribacteria</taxon>
        <taxon>Atribacterales</taxon>
        <taxon>Thermatribacteraceae</taxon>
        <taxon>Thermatribacter</taxon>
    </lineage>
</organism>
<keyword evidence="1" id="KW-1133">Transmembrane helix</keyword>
<evidence type="ECO:0000313" key="2">
    <source>
        <dbReference type="EMBL" id="WZL76754.1"/>
    </source>
</evidence>
<evidence type="ECO:0000313" key="3">
    <source>
        <dbReference type="Proteomes" id="UP001461341"/>
    </source>
</evidence>
<evidence type="ECO:0008006" key="4">
    <source>
        <dbReference type="Google" id="ProtNLM"/>
    </source>
</evidence>
<keyword evidence="3" id="KW-1185">Reference proteome</keyword>
<dbReference type="EMBL" id="CP121689">
    <property type="protein sequence ID" value="WZL76754.1"/>
    <property type="molecule type" value="Genomic_DNA"/>
</dbReference>
<sequence length="86" mass="9730">MGKAFLKWRGVVALITLCGIVFQGLTGILLWLIVQGILSSATLYNWLNQSHPVVGILLLIIAFVHLAMNRKLFANDLRLLWDKERN</sequence>
<accession>A0ABZ2YCM8</accession>
<feature type="transmembrane region" description="Helical" evidence="1">
    <location>
        <begin position="12"/>
        <end position="38"/>
    </location>
</feature>
<proteinExistence type="predicted"/>
<dbReference type="RefSeq" id="WP_369018918.1">
    <property type="nucleotide sequence ID" value="NZ_CP121689.1"/>
</dbReference>
<dbReference type="Gene3D" id="1.20.950.20">
    <property type="entry name" value="Transmembrane di-heme cytochromes, Chain C"/>
    <property type="match status" value="1"/>
</dbReference>
<dbReference type="SUPFAM" id="SSF81342">
    <property type="entry name" value="Transmembrane di-heme cytochromes"/>
    <property type="match status" value="1"/>
</dbReference>
<protein>
    <recommendedName>
        <fullName evidence="4">DUF4405 domain-containing protein</fullName>
    </recommendedName>
</protein>
<dbReference type="InterPro" id="IPR016174">
    <property type="entry name" value="Di-haem_cyt_TM"/>
</dbReference>
<feature type="transmembrane region" description="Helical" evidence="1">
    <location>
        <begin position="50"/>
        <end position="68"/>
    </location>
</feature>
<gene>
    <name evidence="2" type="ORF">QBE54_03205</name>
</gene>
<dbReference type="Proteomes" id="UP001461341">
    <property type="component" value="Chromosome"/>
</dbReference>
<keyword evidence="1" id="KW-0812">Transmembrane</keyword>
<reference evidence="2 3" key="1">
    <citation type="submission" date="2023-03" db="EMBL/GenBank/DDBJ databases">
        <title>Novel Species.</title>
        <authorList>
            <person name="Ma S."/>
        </authorList>
    </citation>
    <scope>NUCLEOTIDE SEQUENCE [LARGE SCALE GENOMIC DNA]</scope>
    <source>
        <strain evidence="2 3">B11</strain>
    </source>
</reference>